<dbReference type="STRING" id="515622.bpr_I0574"/>
<keyword evidence="1" id="KW-0808">Transferase</keyword>
<dbReference type="Pfam" id="PF14602">
    <property type="entry name" value="Hexapep_2"/>
    <property type="match status" value="1"/>
</dbReference>
<dbReference type="Proteomes" id="UP000001299">
    <property type="component" value="Chromosome 1"/>
</dbReference>
<dbReference type="EMBL" id="CP001810">
    <property type="protein sequence ID" value="ADL33319.1"/>
    <property type="molecule type" value="Genomic_DNA"/>
</dbReference>
<accession>E0S0J4</accession>
<dbReference type="HOGENOM" id="CLU_051638_7_0_9"/>
<dbReference type="Gene3D" id="2.160.10.10">
    <property type="entry name" value="Hexapeptide repeat proteins"/>
    <property type="match status" value="1"/>
</dbReference>
<protein>
    <submittedName>
        <fullName evidence="1">Acetyltransferase</fullName>
    </submittedName>
</protein>
<reference evidence="1 2" key="1">
    <citation type="journal article" date="2010" name="PLoS ONE">
        <title>The glycobiome of the rumen bacterium Butyrivibrio proteoclasticus B316(T) highlights adaptation to a polysaccharide-rich environment.</title>
        <authorList>
            <person name="Kelly W.J."/>
            <person name="Leahy S.C."/>
            <person name="Altermann E."/>
            <person name="Yeoman C.J."/>
            <person name="Dunne J.C."/>
            <person name="Kong Z."/>
            <person name="Pacheco D.M."/>
            <person name="Li D."/>
            <person name="Noel S.J."/>
            <person name="Moon C.D."/>
            <person name="Cookson A.L."/>
            <person name="Attwood G.T."/>
        </authorList>
    </citation>
    <scope>NUCLEOTIDE SEQUENCE [LARGE SCALE GENOMIC DNA]</scope>
    <source>
        <strain evidence="2">ATCC 51982 / DSM 14932 / B316</strain>
    </source>
</reference>
<dbReference type="Pfam" id="PF00132">
    <property type="entry name" value="Hexapep"/>
    <property type="match status" value="1"/>
</dbReference>
<evidence type="ECO:0000313" key="2">
    <source>
        <dbReference type="Proteomes" id="UP000001299"/>
    </source>
</evidence>
<dbReference type="KEGG" id="bpb:bpr_I0574"/>
<name>E0S0J4_BUTPB</name>
<dbReference type="AlphaFoldDB" id="E0S0J4"/>
<dbReference type="PANTHER" id="PTHR23416:SF78">
    <property type="entry name" value="LIPOPOLYSACCHARIDE BIOSYNTHESIS O-ACETYL TRANSFERASE WBBJ-RELATED"/>
    <property type="match status" value="1"/>
</dbReference>
<proteinExistence type="predicted"/>
<dbReference type="PANTHER" id="PTHR23416">
    <property type="entry name" value="SIALIC ACID SYNTHASE-RELATED"/>
    <property type="match status" value="1"/>
</dbReference>
<sequence>MRSPVLYIKNMLGIAARKIRFGSRFSAGAIQTFDHLHTEIYGNGSIKMGSYNQNRGNLYLVAQNGTLEIGNHCFFNTGCCLTALESIKIGDNCKFGNNLVVVDHDHNYKKIGDAEFISSKIVIGNNVWVGANVTILRGTTIGDDCVIGAGCVIKGNIEPKSKIVQKR</sequence>
<dbReference type="InterPro" id="IPR001451">
    <property type="entry name" value="Hexapep"/>
</dbReference>
<gene>
    <name evidence="1" type="ordered locus">bpr_I0574</name>
</gene>
<keyword evidence="2" id="KW-1185">Reference proteome</keyword>
<dbReference type="InterPro" id="IPR011004">
    <property type="entry name" value="Trimer_LpxA-like_sf"/>
</dbReference>
<dbReference type="CDD" id="cd04647">
    <property type="entry name" value="LbH_MAT_like"/>
    <property type="match status" value="1"/>
</dbReference>
<organism evidence="1 2">
    <name type="scientific">Butyrivibrio proteoclasticus (strain ATCC 51982 / DSM 14932 / B316)</name>
    <name type="common">Clostridium proteoclasticum</name>
    <dbReference type="NCBI Taxonomy" id="515622"/>
    <lineage>
        <taxon>Bacteria</taxon>
        <taxon>Bacillati</taxon>
        <taxon>Bacillota</taxon>
        <taxon>Clostridia</taxon>
        <taxon>Lachnospirales</taxon>
        <taxon>Lachnospiraceae</taxon>
        <taxon>Butyrivibrio</taxon>
    </lineage>
</organism>
<evidence type="ECO:0000313" key="1">
    <source>
        <dbReference type="EMBL" id="ADL33319.1"/>
    </source>
</evidence>
<dbReference type="eggNOG" id="COG0110">
    <property type="taxonomic scope" value="Bacteria"/>
</dbReference>
<dbReference type="SUPFAM" id="SSF51161">
    <property type="entry name" value="Trimeric LpxA-like enzymes"/>
    <property type="match status" value="1"/>
</dbReference>
<dbReference type="GO" id="GO:0016740">
    <property type="term" value="F:transferase activity"/>
    <property type="evidence" value="ECO:0007669"/>
    <property type="project" value="UniProtKB-KW"/>
</dbReference>
<dbReference type="InterPro" id="IPR051159">
    <property type="entry name" value="Hexapeptide_acetyltransf"/>
</dbReference>